<organism evidence="3 4">
    <name type="scientific">Leptothrix discophora</name>
    <dbReference type="NCBI Taxonomy" id="89"/>
    <lineage>
        <taxon>Bacteria</taxon>
        <taxon>Pseudomonadati</taxon>
        <taxon>Pseudomonadota</taxon>
        <taxon>Betaproteobacteria</taxon>
        <taxon>Burkholderiales</taxon>
        <taxon>Sphaerotilaceae</taxon>
        <taxon>Leptothrix</taxon>
    </lineage>
</organism>
<protein>
    <submittedName>
        <fullName evidence="3">DUF748 domain-containing protein</fullName>
    </submittedName>
</protein>
<dbReference type="PANTHER" id="PTHR30441">
    <property type="entry name" value="DUF748 DOMAIN-CONTAINING PROTEIN"/>
    <property type="match status" value="1"/>
</dbReference>
<dbReference type="Pfam" id="PF05359">
    <property type="entry name" value="DUF748"/>
    <property type="match status" value="2"/>
</dbReference>
<evidence type="ECO:0000313" key="3">
    <source>
        <dbReference type="EMBL" id="MDP4302576.1"/>
    </source>
</evidence>
<accession>A0ABT9G837</accession>
<feature type="region of interest" description="Disordered" evidence="1">
    <location>
        <begin position="1000"/>
        <end position="1021"/>
    </location>
</feature>
<keyword evidence="2" id="KW-0472">Membrane</keyword>
<dbReference type="EMBL" id="JAUZEE010000012">
    <property type="protein sequence ID" value="MDP4302576.1"/>
    <property type="molecule type" value="Genomic_DNA"/>
</dbReference>
<keyword evidence="2" id="KW-1133">Transmembrane helix</keyword>
<sequence length="1021" mass="107204">MTDTDTTTTLSRPLRRLLIAVASLAALAMLWTLVIGVWLPGFVKNKAEAAASDALGVPVTIERIAIAPWQVALTVEGLRIGPADAPIATLGRLQGDVALRQSLWLRAPVIERLTIAAPALNVVRLEAQRFNFSPIVDRLRERAAAQPPQPASEAPRFALHNLQLVDGALSYRDGRDAARVIEHRVEALRLALPMLSNLPADVATEVQPLVEARIDGSDFTLGGQARPFAPERPAELKLAWREIQLADWLSLLQAVLPPSLTPTRLAGSVSTDLDLAFEARPAPQPPELRVRGQLAIDGFVLALPGLGVDAAWQQLRIEAIDTQPLAAQHAVGRIAFDGLKLELVRQPAGEKSAAAPARVAASSGASSGASAAASSAEATNPAAPAPALAWRLDEFACRGCAIHLRDDTQQPPVRLALDELALTLRQLAQPAQAPWAFDLATRVLAASGPVQAGAAKDAPVAGRLSLKGELSGLLPPAAAEAAATSTATPLTVQAQVGVDALDLRALQAYLDPYVNLKLVGARVSTQGQLKLTAPASPLVDPGAMKALDARYAGTFSLDGLQTQDSVTGADFVRWRRFGMDGLDARWQGAGASGRGQLDADFGRIALDGLQARVILHPDAHLNLADVAKRERGAAPQSITTPQPAGAAASAAPRPEPVGPSVGPVINLRWQGVALRDGGVYFTDNFIKPNYSARLTQLKGELSALSSAAPEPARLSLTGALDDGAPLRIAGRVHPLGARLYTDIEASARGIALTRMSTYAERYAGYAIEKGSMSVNVRYQIEQGKLQAENQLFLDQLTFGDKVDSPDATSLPVRLAVALLKDRNGVIDIRMPVAGTLDDPQFSIGGVIWKVVVNLIEKAVTAPFAMLFGGDSNEASSLAFAPGSAELDDAGRERLDTLAQRLIDKPSLKLEATGRADPAIDGAAVQAAHAEAMKAQAPASAASAASAAPAPGSAASAPVPALEPAALDRALRALADARGDRVLAYLASKLPAERVLLNRSQLTADRPSGDTGPTSRVQFELR</sequence>
<feature type="transmembrane region" description="Helical" evidence="2">
    <location>
        <begin position="17"/>
        <end position="39"/>
    </location>
</feature>
<dbReference type="Proteomes" id="UP001235760">
    <property type="component" value="Unassembled WGS sequence"/>
</dbReference>
<dbReference type="InterPro" id="IPR052894">
    <property type="entry name" value="AsmA-related"/>
</dbReference>
<dbReference type="InterPro" id="IPR008023">
    <property type="entry name" value="DUF748"/>
</dbReference>
<dbReference type="InterPro" id="IPR036737">
    <property type="entry name" value="OmpA-like_sf"/>
</dbReference>
<reference evidence="3 4" key="1">
    <citation type="submission" date="2023-08" db="EMBL/GenBank/DDBJ databases">
        <authorList>
            <person name="Roldan D.M."/>
            <person name="Menes R.J."/>
        </authorList>
    </citation>
    <scope>NUCLEOTIDE SEQUENCE [LARGE SCALE GENOMIC DNA]</scope>
    <source>
        <strain evidence="3 4">CCM 2812</strain>
    </source>
</reference>
<proteinExistence type="predicted"/>
<keyword evidence="4" id="KW-1185">Reference proteome</keyword>
<feature type="compositionally biased region" description="Low complexity" evidence="1">
    <location>
        <begin position="641"/>
        <end position="652"/>
    </location>
</feature>
<evidence type="ECO:0000256" key="1">
    <source>
        <dbReference type="SAM" id="MobiDB-lite"/>
    </source>
</evidence>
<feature type="compositionally biased region" description="Polar residues" evidence="1">
    <location>
        <begin position="1010"/>
        <end position="1021"/>
    </location>
</feature>
<evidence type="ECO:0000256" key="2">
    <source>
        <dbReference type="SAM" id="Phobius"/>
    </source>
</evidence>
<gene>
    <name evidence="3" type="ORF">Q8X39_18205</name>
</gene>
<name>A0ABT9G837_LEPDI</name>
<dbReference type="Gene3D" id="3.30.1330.60">
    <property type="entry name" value="OmpA-like domain"/>
    <property type="match status" value="1"/>
</dbReference>
<keyword evidence="2" id="KW-0812">Transmembrane</keyword>
<comment type="caution">
    <text evidence="3">The sequence shown here is derived from an EMBL/GenBank/DDBJ whole genome shotgun (WGS) entry which is preliminary data.</text>
</comment>
<dbReference type="RefSeq" id="WP_305751115.1">
    <property type="nucleotide sequence ID" value="NZ_JAUZEE010000012.1"/>
</dbReference>
<dbReference type="PANTHER" id="PTHR30441:SF8">
    <property type="entry name" value="DUF748 DOMAIN-CONTAINING PROTEIN"/>
    <property type="match status" value="1"/>
</dbReference>
<feature type="region of interest" description="Disordered" evidence="1">
    <location>
        <begin position="632"/>
        <end position="657"/>
    </location>
</feature>
<evidence type="ECO:0000313" key="4">
    <source>
        <dbReference type="Proteomes" id="UP001235760"/>
    </source>
</evidence>